<dbReference type="Proteomes" id="UP001231518">
    <property type="component" value="Chromosome 7"/>
</dbReference>
<proteinExistence type="predicted"/>
<keyword evidence="2" id="KW-1185">Reference proteome</keyword>
<organism evidence="1 2">
    <name type="scientific">Mythimna separata</name>
    <name type="common">Oriental armyworm</name>
    <name type="synonym">Pseudaletia separata</name>
    <dbReference type="NCBI Taxonomy" id="271217"/>
    <lineage>
        <taxon>Eukaryota</taxon>
        <taxon>Metazoa</taxon>
        <taxon>Ecdysozoa</taxon>
        <taxon>Arthropoda</taxon>
        <taxon>Hexapoda</taxon>
        <taxon>Insecta</taxon>
        <taxon>Pterygota</taxon>
        <taxon>Neoptera</taxon>
        <taxon>Endopterygota</taxon>
        <taxon>Lepidoptera</taxon>
        <taxon>Glossata</taxon>
        <taxon>Ditrysia</taxon>
        <taxon>Noctuoidea</taxon>
        <taxon>Noctuidae</taxon>
        <taxon>Noctuinae</taxon>
        <taxon>Hadenini</taxon>
        <taxon>Mythimna</taxon>
    </lineage>
</organism>
<reference evidence="1" key="1">
    <citation type="submission" date="2023-03" db="EMBL/GenBank/DDBJ databases">
        <title>Chromosome-level genomes of two armyworms, Mythimna separata and Mythimna loreyi, provide insights into the biosynthesis and reception of sex pheromones.</title>
        <authorList>
            <person name="Zhao H."/>
        </authorList>
    </citation>
    <scope>NUCLEOTIDE SEQUENCE</scope>
    <source>
        <strain evidence="1">BeijingLab</strain>
        <tissue evidence="1">Pupa</tissue>
    </source>
</reference>
<evidence type="ECO:0000313" key="1">
    <source>
        <dbReference type="EMBL" id="KAJ8725099.1"/>
    </source>
</evidence>
<name>A0AAD7YT22_MYTSE</name>
<accession>A0AAD7YT22</accession>
<gene>
    <name evidence="1" type="ORF">PYW07_016057</name>
</gene>
<evidence type="ECO:0000313" key="2">
    <source>
        <dbReference type="Proteomes" id="UP001231518"/>
    </source>
</evidence>
<dbReference type="AlphaFoldDB" id="A0AAD7YT22"/>
<comment type="caution">
    <text evidence="1">The sequence shown here is derived from an EMBL/GenBank/DDBJ whole genome shotgun (WGS) entry which is preliminary data.</text>
</comment>
<sequence>MQSSSTVLQKRELPKLMACMTKSSLETFRTKALFSMAFLDSSGVRRKRRALHECLIKELKENGFSDAAEYLQDLIYDNIQLVNEDEIGIVVDLRKRKDYLEHISDQLQKAEEARGRAHTKKECLYLLNLALFYAEKEKGILWLAEKFYQAAIAVGSQYLVDGGRLKAVCKYHYGSFLLDKFPGADPEEAFVVLTEVRDSAMGKVVFFISLNLICLRIFP</sequence>
<dbReference type="EMBL" id="JARGEI010000010">
    <property type="protein sequence ID" value="KAJ8725099.1"/>
    <property type="molecule type" value="Genomic_DNA"/>
</dbReference>
<protein>
    <submittedName>
        <fullName evidence="1">Uncharacterized protein</fullName>
    </submittedName>
</protein>